<accession>X1D9V3</accession>
<dbReference type="AlphaFoldDB" id="X1D9V3"/>
<sequence length="39" mass="4665">MFSNRIGNNPNNILHKNLTLLRRLRDLRDSIAKKVFKEE</sequence>
<dbReference type="EMBL" id="BART01025519">
    <property type="protein sequence ID" value="GAH01859.1"/>
    <property type="molecule type" value="Genomic_DNA"/>
</dbReference>
<organism evidence="1">
    <name type="scientific">marine sediment metagenome</name>
    <dbReference type="NCBI Taxonomy" id="412755"/>
    <lineage>
        <taxon>unclassified sequences</taxon>
        <taxon>metagenomes</taxon>
        <taxon>ecological metagenomes</taxon>
    </lineage>
</organism>
<reference evidence="1" key="1">
    <citation type="journal article" date="2014" name="Front. Microbiol.">
        <title>High frequency of phylogenetically diverse reductive dehalogenase-homologous genes in deep subseafloor sedimentary metagenomes.</title>
        <authorList>
            <person name="Kawai M."/>
            <person name="Futagami T."/>
            <person name="Toyoda A."/>
            <person name="Takaki Y."/>
            <person name="Nishi S."/>
            <person name="Hori S."/>
            <person name="Arai W."/>
            <person name="Tsubouchi T."/>
            <person name="Morono Y."/>
            <person name="Uchiyama I."/>
            <person name="Ito T."/>
            <person name="Fujiyama A."/>
            <person name="Inagaki F."/>
            <person name="Takami H."/>
        </authorList>
    </citation>
    <scope>NUCLEOTIDE SEQUENCE</scope>
    <source>
        <strain evidence="1">Expedition CK06-06</strain>
    </source>
</reference>
<name>X1D9V3_9ZZZZ</name>
<comment type="caution">
    <text evidence="1">The sequence shown here is derived from an EMBL/GenBank/DDBJ whole genome shotgun (WGS) entry which is preliminary data.</text>
</comment>
<gene>
    <name evidence="1" type="ORF">S01H4_45779</name>
</gene>
<evidence type="ECO:0000313" key="1">
    <source>
        <dbReference type="EMBL" id="GAH01859.1"/>
    </source>
</evidence>
<feature type="non-terminal residue" evidence="1">
    <location>
        <position position="39"/>
    </location>
</feature>
<proteinExistence type="predicted"/>
<protein>
    <submittedName>
        <fullName evidence="1">Uncharacterized protein</fullName>
    </submittedName>
</protein>